<protein>
    <submittedName>
        <fullName evidence="1">Uncharacterized protein</fullName>
    </submittedName>
</protein>
<evidence type="ECO:0000313" key="1">
    <source>
        <dbReference type="EMBL" id="MBB5361324.1"/>
    </source>
</evidence>
<dbReference type="RefSeq" id="WP_184127410.1">
    <property type="nucleotide sequence ID" value="NZ_JACHFL010000001.1"/>
</dbReference>
<organism evidence="1 2">
    <name type="scientific">Deinococcus humi</name>
    <dbReference type="NCBI Taxonomy" id="662880"/>
    <lineage>
        <taxon>Bacteria</taxon>
        <taxon>Thermotogati</taxon>
        <taxon>Deinococcota</taxon>
        <taxon>Deinococci</taxon>
        <taxon>Deinococcales</taxon>
        <taxon>Deinococcaceae</taxon>
        <taxon>Deinococcus</taxon>
    </lineage>
</organism>
<proteinExistence type="predicted"/>
<dbReference type="EMBL" id="JACHFL010000001">
    <property type="protein sequence ID" value="MBB5361324.1"/>
    <property type="molecule type" value="Genomic_DNA"/>
</dbReference>
<keyword evidence="2" id="KW-1185">Reference proteome</keyword>
<dbReference type="AlphaFoldDB" id="A0A7W8JQL6"/>
<dbReference type="Proteomes" id="UP000552709">
    <property type="component" value="Unassembled WGS sequence"/>
</dbReference>
<gene>
    <name evidence="1" type="ORF">HNQ08_000395</name>
</gene>
<reference evidence="1 2" key="1">
    <citation type="submission" date="2020-08" db="EMBL/GenBank/DDBJ databases">
        <title>Genomic Encyclopedia of Type Strains, Phase IV (KMG-IV): sequencing the most valuable type-strain genomes for metagenomic binning, comparative biology and taxonomic classification.</title>
        <authorList>
            <person name="Goeker M."/>
        </authorList>
    </citation>
    <scope>NUCLEOTIDE SEQUENCE [LARGE SCALE GENOMIC DNA]</scope>
    <source>
        <strain evidence="1 2">DSM 27939</strain>
    </source>
</reference>
<sequence>MSQHSEKLPDGSTVTYASYAANWPEKKAAVQIMPRIMRSEGTRRVEYELFINGVRTPHAGCEVVEVNGIPTLHLSLIDWDFGMGEK</sequence>
<name>A0A7W8JQL6_9DEIO</name>
<accession>A0A7W8JQL6</accession>
<comment type="caution">
    <text evidence="1">The sequence shown here is derived from an EMBL/GenBank/DDBJ whole genome shotgun (WGS) entry which is preliminary data.</text>
</comment>
<evidence type="ECO:0000313" key="2">
    <source>
        <dbReference type="Proteomes" id="UP000552709"/>
    </source>
</evidence>